<protein>
    <recommendedName>
        <fullName evidence="1">F-box domain-containing protein</fullName>
    </recommendedName>
</protein>
<dbReference type="InterPro" id="IPR032675">
    <property type="entry name" value="LRR_dom_sf"/>
</dbReference>
<reference evidence="2" key="1">
    <citation type="journal article" date="2020" name="BMC Genomics">
        <title>Correction to: Identification and distribution of gene clusters required for synthesis of sphingolipid metabolism inhibitors in diverse species of the filamentous fungus Fusarium.</title>
        <authorList>
            <person name="Kim H.S."/>
            <person name="Lohmar J.M."/>
            <person name="Busman M."/>
            <person name="Brown D.W."/>
            <person name="Naumann T.A."/>
            <person name="Divon H.H."/>
            <person name="Lysoe E."/>
            <person name="Uhlig S."/>
            <person name="Proctor R.H."/>
        </authorList>
    </citation>
    <scope>NUCLEOTIDE SEQUENCE</scope>
    <source>
        <strain evidence="2">NRRL 20472</strain>
    </source>
</reference>
<dbReference type="EMBL" id="JABEXW010000160">
    <property type="protein sequence ID" value="KAF4969500.1"/>
    <property type="molecule type" value="Genomic_DNA"/>
</dbReference>
<sequence>MALHKLPPELVLGISEQLDWDDRKSLSLVNSVVRNHLVPRFFKHLKVDCPLPQDNILQTVVQKYGAHVSRLRLYVSFFPNPPDSEFGGTKIDPTHEKEKWYWNNYPASVWARDEADAPAIKNLIQFKGLPNCSTLSLHTNGDSNFDIDGGWDINDLGDLSIYFCSEPEDWDMVRRKEELYAWRQAMREMWHDITSLSRVEHLEILHFLPRKTSIWLESEWSDFLGRLKGLTLVTYGQDNGAGWSVNTLDGFNDFFKELPTLIFEHTKNLEHLKLSAQKYGHLGHRSLRFAPATMSELRTIHLENVCITASLKEFLSGSTPKLESIQMENCSALGIEHYFHEPEEDLTWAEFWEAVREGNLALLEVTYRYPELPPLTEAESMKRRKTRMTLADTDDETSARLRKMVDEDGDSRIWPYVKIDGKYGDVWADEEANLENLEAGDDNREYKQLLDEIRQRRGVIESSLS</sequence>
<proteinExistence type="predicted"/>
<dbReference type="PROSITE" id="PS50181">
    <property type="entry name" value="FBOX"/>
    <property type="match status" value="1"/>
</dbReference>
<gene>
    <name evidence="2" type="ORF">FSARC_3286</name>
</gene>
<evidence type="ECO:0000259" key="1">
    <source>
        <dbReference type="PROSITE" id="PS50181"/>
    </source>
</evidence>
<dbReference type="AlphaFoldDB" id="A0A8H4XCN1"/>
<dbReference type="SUPFAM" id="SSF52047">
    <property type="entry name" value="RNI-like"/>
    <property type="match status" value="1"/>
</dbReference>
<keyword evidence="3" id="KW-1185">Reference proteome</keyword>
<dbReference type="Gene3D" id="3.80.10.10">
    <property type="entry name" value="Ribonuclease Inhibitor"/>
    <property type="match status" value="1"/>
</dbReference>
<reference evidence="2" key="2">
    <citation type="submission" date="2020-05" db="EMBL/GenBank/DDBJ databases">
        <authorList>
            <person name="Kim H.-S."/>
            <person name="Proctor R.H."/>
            <person name="Brown D.W."/>
        </authorList>
    </citation>
    <scope>NUCLEOTIDE SEQUENCE</scope>
    <source>
        <strain evidence="2">NRRL 20472</strain>
    </source>
</reference>
<evidence type="ECO:0000313" key="3">
    <source>
        <dbReference type="Proteomes" id="UP000622797"/>
    </source>
</evidence>
<accession>A0A8H4XCN1</accession>
<name>A0A8H4XCN1_9HYPO</name>
<organism evidence="2 3">
    <name type="scientific">Fusarium sarcochroum</name>
    <dbReference type="NCBI Taxonomy" id="1208366"/>
    <lineage>
        <taxon>Eukaryota</taxon>
        <taxon>Fungi</taxon>
        <taxon>Dikarya</taxon>
        <taxon>Ascomycota</taxon>
        <taxon>Pezizomycotina</taxon>
        <taxon>Sordariomycetes</taxon>
        <taxon>Hypocreomycetidae</taxon>
        <taxon>Hypocreales</taxon>
        <taxon>Nectriaceae</taxon>
        <taxon>Fusarium</taxon>
        <taxon>Fusarium lateritium species complex</taxon>
    </lineage>
</organism>
<evidence type="ECO:0000313" key="2">
    <source>
        <dbReference type="EMBL" id="KAF4969500.1"/>
    </source>
</evidence>
<dbReference type="InterPro" id="IPR001810">
    <property type="entry name" value="F-box_dom"/>
</dbReference>
<dbReference type="OrthoDB" id="5410873at2759"/>
<comment type="caution">
    <text evidence="2">The sequence shown here is derived from an EMBL/GenBank/DDBJ whole genome shotgun (WGS) entry which is preliminary data.</text>
</comment>
<feature type="domain" description="F-box" evidence="1">
    <location>
        <begin position="1"/>
        <end position="45"/>
    </location>
</feature>
<dbReference type="Proteomes" id="UP000622797">
    <property type="component" value="Unassembled WGS sequence"/>
</dbReference>